<dbReference type="InterPro" id="IPR004045">
    <property type="entry name" value="Glutathione_S-Trfase_N"/>
</dbReference>
<dbReference type="OrthoDB" id="414243at2759"/>
<dbReference type="Pfam" id="PF14497">
    <property type="entry name" value="GST_C_3"/>
    <property type="match status" value="1"/>
</dbReference>
<dbReference type="CDD" id="cd03039">
    <property type="entry name" value="GST_N_Sigma_like"/>
    <property type="match status" value="1"/>
</dbReference>
<dbReference type="InterPro" id="IPR036282">
    <property type="entry name" value="Glutathione-S-Trfase_C_sf"/>
</dbReference>
<dbReference type="Proteomes" id="UP000494165">
    <property type="component" value="Unassembled WGS sequence"/>
</dbReference>
<comment type="caution">
    <text evidence="7">The sequence shown here is derived from an EMBL/GenBank/DDBJ whole genome shotgun (WGS) entry which is preliminary data.</text>
</comment>
<organism evidence="7 8">
    <name type="scientific">Cloeon dipterum</name>
    <dbReference type="NCBI Taxonomy" id="197152"/>
    <lineage>
        <taxon>Eukaryota</taxon>
        <taxon>Metazoa</taxon>
        <taxon>Ecdysozoa</taxon>
        <taxon>Arthropoda</taxon>
        <taxon>Hexapoda</taxon>
        <taxon>Insecta</taxon>
        <taxon>Pterygota</taxon>
        <taxon>Palaeoptera</taxon>
        <taxon>Ephemeroptera</taxon>
        <taxon>Pisciforma</taxon>
        <taxon>Baetidae</taxon>
        <taxon>Cloeon</taxon>
    </lineage>
</organism>
<evidence type="ECO:0000313" key="7">
    <source>
        <dbReference type="EMBL" id="CAB3360499.1"/>
    </source>
</evidence>
<dbReference type="InterPro" id="IPR040079">
    <property type="entry name" value="Glutathione_S-Trfase"/>
</dbReference>
<dbReference type="PROSITE" id="PS50404">
    <property type="entry name" value="GST_NTER"/>
    <property type="match status" value="1"/>
</dbReference>
<dbReference type="FunFam" id="1.20.1050.10:FF:000030">
    <property type="entry name" value="Glutathione S-transferase S1"/>
    <property type="match status" value="1"/>
</dbReference>
<accession>A0A8S1BTP5</accession>
<reference evidence="7 8" key="1">
    <citation type="submission" date="2020-04" db="EMBL/GenBank/DDBJ databases">
        <authorList>
            <person name="Alioto T."/>
            <person name="Alioto T."/>
            <person name="Gomez Garrido J."/>
        </authorList>
    </citation>
    <scope>NUCLEOTIDE SEQUENCE [LARGE SCALE GENOMIC DNA]</scope>
</reference>
<evidence type="ECO:0000256" key="3">
    <source>
        <dbReference type="ARBA" id="ARBA00038317"/>
    </source>
</evidence>
<keyword evidence="8" id="KW-1185">Reference proteome</keyword>
<dbReference type="InterPro" id="IPR050213">
    <property type="entry name" value="GST_superfamily"/>
</dbReference>
<dbReference type="Pfam" id="PF02798">
    <property type="entry name" value="GST_N"/>
    <property type="match status" value="1"/>
</dbReference>
<comment type="similarity">
    <text evidence="3">Belongs to the GST superfamily. Sigma family.</text>
</comment>
<evidence type="ECO:0000259" key="6">
    <source>
        <dbReference type="PROSITE" id="PS50405"/>
    </source>
</evidence>
<dbReference type="SFLD" id="SFLDS00019">
    <property type="entry name" value="Glutathione_Transferase_(cytos"/>
    <property type="match status" value="1"/>
</dbReference>
<dbReference type="InterPro" id="IPR004046">
    <property type="entry name" value="GST_C"/>
</dbReference>
<dbReference type="AlphaFoldDB" id="A0A8S1BTP5"/>
<dbReference type="SFLD" id="SFLDG00363">
    <property type="entry name" value="AMPS_(cytGST):_Alpha-__Mu-__Pi"/>
    <property type="match status" value="1"/>
</dbReference>
<feature type="domain" description="GST C-terminal" evidence="6">
    <location>
        <begin position="82"/>
        <end position="204"/>
    </location>
</feature>
<dbReference type="EC" id="2.5.1.18" evidence="1"/>
<dbReference type="PROSITE" id="PS50405">
    <property type="entry name" value="GST_CTER"/>
    <property type="match status" value="1"/>
</dbReference>
<gene>
    <name evidence="7" type="ORF">CLODIP_2_CD08903</name>
</gene>
<dbReference type="Gene3D" id="3.40.30.10">
    <property type="entry name" value="Glutaredoxin"/>
    <property type="match status" value="1"/>
</dbReference>
<name>A0A8S1BTP5_9INSE</name>
<dbReference type="InterPro" id="IPR036249">
    <property type="entry name" value="Thioredoxin-like_sf"/>
</dbReference>
<proteinExistence type="inferred from homology"/>
<dbReference type="Gene3D" id="1.20.1050.10">
    <property type="match status" value="1"/>
</dbReference>
<dbReference type="SUPFAM" id="SSF52833">
    <property type="entry name" value="Thioredoxin-like"/>
    <property type="match status" value="1"/>
</dbReference>
<dbReference type="GO" id="GO:0004364">
    <property type="term" value="F:glutathione transferase activity"/>
    <property type="evidence" value="ECO:0007669"/>
    <property type="project" value="UniProtKB-EC"/>
</dbReference>
<evidence type="ECO:0000256" key="4">
    <source>
        <dbReference type="ARBA" id="ARBA00047960"/>
    </source>
</evidence>
<dbReference type="InterPro" id="IPR010987">
    <property type="entry name" value="Glutathione-S-Trfase_C-like"/>
</dbReference>
<dbReference type="SFLD" id="SFLDG01205">
    <property type="entry name" value="AMPS.1"/>
    <property type="match status" value="1"/>
</dbReference>
<dbReference type="GO" id="GO:0006749">
    <property type="term" value="P:glutathione metabolic process"/>
    <property type="evidence" value="ECO:0007669"/>
    <property type="project" value="TreeGrafter"/>
</dbReference>
<comment type="catalytic activity">
    <reaction evidence="4">
        <text>RX + glutathione = an S-substituted glutathione + a halide anion + H(+)</text>
        <dbReference type="Rhea" id="RHEA:16437"/>
        <dbReference type="ChEBI" id="CHEBI:15378"/>
        <dbReference type="ChEBI" id="CHEBI:16042"/>
        <dbReference type="ChEBI" id="CHEBI:17792"/>
        <dbReference type="ChEBI" id="CHEBI:57925"/>
        <dbReference type="ChEBI" id="CHEBI:90779"/>
        <dbReference type="EC" id="2.5.1.18"/>
    </reaction>
</comment>
<evidence type="ECO:0000313" key="8">
    <source>
        <dbReference type="Proteomes" id="UP000494165"/>
    </source>
</evidence>
<dbReference type="PANTHER" id="PTHR11571:SF224">
    <property type="entry name" value="HEMATOPOIETIC PROSTAGLANDIN D SYNTHASE"/>
    <property type="match status" value="1"/>
</dbReference>
<evidence type="ECO:0000256" key="2">
    <source>
        <dbReference type="ARBA" id="ARBA00022679"/>
    </source>
</evidence>
<protein>
    <recommendedName>
        <fullName evidence="1">glutathione transferase</fullName>
        <ecNumber evidence="1">2.5.1.18</ecNumber>
    </recommendedName>
</protein>
<dbReference type="PANTHER" id="PTHR11571">
    <property type="entry name" value="GLUTATHIONE S-TRANSFERASE"/>
    <property type="match status" value="1"/>
</dbReference>
<evidence type="ECO:0000256" key="1">
    <source>
        <dbReference type="ARBA" id="ARBA00012452"/>
    </source>
</evidence>
<dbReference type="CDD" id="cd03192">
    <property type="entry name" value="GST_C_Sigma_like"/>
    <property type="match status" value="1"/>
</dbReference>
<evidence type="ECO:0000259" key="5">
    <source>
        <dbReference type="PROSITE" id="PS50404"/>
    </source>
</evidence>
<sequence>MEPKLKLIYVDAKALAEPIRFLFAYGNLAYEDYRISHEDFRSDKSRFPYNKIPNLEMNGKVVHQSMAIARYFAKQVGLAGADLKEELLIDMAVDTLADYRALLVDFFYDTNEESKRRKKEQAFQLFLPFYLQRLEQQVINNDGYLVNGKLSWADVVLAGVQDYVNYMAGYDVLKDYPALKALEQKVLKIPAIKSWVDKRPDTTM</sequence>
<feature type="domain" description="GST N-terminal" evidence="5">
    <location>
        <begin position="3"/>
        <end position="80"/>
    </location>
</feature>
<keyword evidence="2" id="KW-0808">Transferase</keyword>
<dbReference type="EMBL" id="CADEPI010000003">
    <property type="protein sequence ID" value="CAB3360499.1"/>
    <property type="molecule type" value="Genomic_DNA"/>
</dbReference>
<dbReference type="SUPFAM" id="SSF47616">
    <property type="entry name" value="GST C-terminal domain-like"/>
    <property type="match status" value="1"/>
</dbReference>